<evidence type="ECO:0000313" key="1">
    <source>
        <dbReference type="EMBL" id="KJK84624.1"/>
    </source>
</evidence>
<dbReference type="AlphaFoldDB" id="A0A0D9PEF5"/>
<reference evidence="2" key="1">
    <citation type="journal article" date="2014" name="BMC Genomics">
        <title>The genome sequence of the biocontrol fungus Metarhizium anisopliae and comparative genomics of Metarhizium species.</title>
        <authorList>
            <person name="Pattemore J.A."/>
            <person name="Hane J.K."/>
            <person name="Williams A.H."/>
            <person name="Wilson B.A."/>
            <person name="Stodart B.J."/>
            <person name="Ash G.J."/>
        </authorList>
    </citation>
    <scope>NUCLEOTIDE SEQUENCE [LARGE SCALE GENOMIC DNA]</scope>
    <source>
        <strain evidence="2">BRIP 53293</strain>
    </source>
</reference>
<accession>A0A0D9PEF5</accession>
<protein>
    <submittedName>
        <fullName evidence="1">Uncharacterized protein</fullName>
    </submittedName>
</protein>
<gene>
    <name evidence="1" type="ORF">H634G_00145</name>
</gene>
<name>A0A0D9PEF5_METAN</name>
<evidence type="ECO:0000313" key="2">
    <source>
        <dbReference type="Proteomes" id="UP000054544"/>
    </source>
</evidence>
<keyword evidence="2" id="KW-1185">Reference proteome</keyword>
<dbReference type="EMBL" id="KE384718">
    <property type="protein sequence ID" value="KJK84624.1"/>
    <property type="molecule type" value="Genomic_DNA"/>
</dbReference>
<sequence>MTQLFKGGNAAGVRHSRRPHALELLPVSDYVDEPLYQSVWCTRPGSLPRFFCCVGQMIYGTERKPAASDLCTHKNQHLGTSNISERLRQSFMGIAWHVVPSEKSPNDLAVGQLAARAISD</sequence>
<organism evidence="1 2">
    <name type="scientific">Metarhizium anisopliae BRIP 53293</name>
    <dbReference type="NCBI Taxonomy" id="1291518"/>
    <lineage>
        <taxon>Eukaryota</taxon>
        <taxon>Fungi</taxon>
        <taxon>Dikarya</taxon>
        <taxon>Ascomycota</taxon>
        <taxon>Pezizomycotina</taxon>
        <taxon>Sordariomycetes</taxon>
        <taxon>Hypocreomycetidae</taxon>
        <taxon>Hypocreales</taxon>
        <taxon>Clavicipitaceae</taxon>
        <taxon>Metarhizium</taxon>
    </lineage>
</organism>
<dbReference type="Proteomes" id="UP000054544">
    <property type="component" value="Unassembled WGS sequence"/>
</dbReference>
<proteinExistence type="predicted"/>